<name>A0A2V2YWI3_9BACL</name>
<dbReference type="AlphaFoldDB" id="A0A2V2YWI3"/>
<evidence type="ECO:0000313" key="2">
    <source>
        <dbReference type="Proteomes" id="UP000246635"/>
    </source>
</evidence>
<organism evidence="1 2">
    <name type="scientific">Paenibacillus cellulosilyticus</name>
    <dbReference type="NCBI Taxonomy" id="375489"/>
    <lineage>
        <taxon>Bacteria</taxon>
        <taxon>Bacillati</taxon>
        <taxon>Bacillota</taxon>
        <taxon>Bacilli</taxon>
        <taxon>Bacillales</taxon>
        <taxon>Paenibacillaceae</taxon>
        <taxon>Paenibacillus</taxon>
    </lineage>
</organism>
<sequence>MMRTLIERLHAEMGGKTVGIAAVIINLHSILHANEQTFAQASCMLMCTNNTAPVYVSLEAA</sequence>
<dbReference type="RefSeq" id="WP_110042884.1">
    <property type="nucleotide sequence ID" value="NZ_CP054609.1"/>
</dbReference>
<accession>A0A2V2YWI3</accession>
<reference evidence="1 2" key="1">
    <citation type="submission" date="2018-05" db="EMBL/GenBank/DDBJ databases">
        <title>Genomic Encyclopedia of Type Strains, Phase III (KMG-III): the genomes of soil and plant-associated and newly described type strains.</title>
        <authorList>
            <person name="Whitman W."/>
        </authorList>
    </citation>
    <scope>NUCLEOTIDE SEQUENCE [LARGE SCALE GENOMIC DNA]</scope>
    <source>
        <strain evidence="1 2">CECT 5696</strain>
    </source>
</reference>
<keyword evidence="2" id="KW-1185">Reference proteome</keyword>
<comment type="caution">
    <text evidence="1">The sequence shown here is derived from an EMBL/GenBank/DDBJ whole genome shotgun (WGS) entry which is preliminary data.</text>
</comment>
<proteinExistence type="predicted"/>
<protein>
    <submittedName>
        <fullName evidence="1">Uncharacterized protein</fullName>
    </submittedName>
</protein>
<dbReference type="Proteomes" id="UP000246635">
    <property type="component" value="Unassembled WGS sequence"/>
</dbReference>
<gene>
    <name evidence="1" type="ORF">DFQ01_10379</name>
</gene>
<dbReference type="EMBL" id="QGTQ01000003">
    <property type="protein sequence ID" value="PWW06178.1"/>
    <property type="molecule type" value="Genomic_DNA"/>
</dbReference>
<evidence type="ECO:0000313" key="1">
    <source>
        <dbReference type="EMBL" id="PWW06178.1"/>
    </source>
</evidence>